<dbReference type="AlphaFoldDB" id="A0A8S9TQ53"/>
<protein>
    <submittedName>
        <fullName evidence="2">Uncharacterized protein</fullName>
    </submittedName>
</protein>
<evidence type="ECO:0000313" key="2">
    <source>
        <dbReference type="EMBL" id="KAF4131015.1"/>
    </source>
</evidence>
<dbReference type="Proteomes" id="UP000704712">
    <property type="component" value="Unassembled WGS sequence"/>
</dbReference>
<sequence>MADRQAEKAAAKKNTAAKNKGGRSSKTKTSTPKSPGKKKISKRQQSALTRKKAKERERAALKERRGADSRKRALADLKRKRSAEPAGLSETMTVPGHSPMRTSSPHVVNTTAEEDDLSTPDESSVGLPGSRLLQRKSGLLTLQMGTWLYHDSTVASAKHGPDEASRTVATLDDEALNSDLDGGDGADLDEWYIETETGTNLNTPSGVIDATASLTQRVFLKNLKKSLTKHLQRKVIDLWMELF</sequence>
<organism evidence="2 3">
    <name type="scientific">Phytophthora infestans</name>
    <name type="common">Potato late blight agent</name>
    <name type="synonym">Botrytis infestans</name>
    <dbReference type="NCBI Taxonomy" id="4787"/>
    <lineage>
        <taxon>Eukaryota</taxon>
        <taxon>Sar</taxon>
        <taxon>Stramenopiles</taxon>
        <taxon>Oomycota</taxon>
        <taxon>Peronosporomycetes</taxon>
        <taxon>Peronosporales</taxon>
        <taxon>Peronosporaceae</taxon>
        <taxon>Phytophthora</taxon>
    </lineage>
</organism>
<reference evidence="2" key="1">
    <citation type="submission" date="2020-03" db="EMBL/GenBank/DDBJ databases">
        <title>Hybrid Assembly of Korean Phytophthora infestans isolates.</title>
        <authorList>
            <person name="Prokchorchik M."/>
            <person name="Lee Y."/>
            <person name="Seo J."/>
            <person name="Cho J.-H."/>
            <person name="Park Y.-E."/>
            <person name="Jang D.-C."/>
            <person name="Im J.-S."/>
            <person name="Choi J.-G."/>
            <person name="Park H.-J."/>
            <person name="Lee G.-B."/>
            <person name="Lee Y.-G."/>
            <person name="Hong S.-Y."/>
            <person name="Cho K."/>
            <person name="Sohn K.H."/>
        </authorList>
    </citation>
    <scope>NUCLEOTIDE SEQUENCE</scope>
    <source>
        <strain evidence="2">KR_2_A2</strain>
    </source>
</reference>
<evidence type="ECO:0000256" key="1">
    <source>
        <dbReference type="SAM" id="MobiDB-lite"/>
    </source>
</evidence>
<dbReference type="EMBL" id="JAACNO010002758">
    <property type="protein sequence ID" value="KAF4131015.1"/>
    <property type="molecule type" value="Genomic_DNA"/>
</dbReference>
<feature type="compositionally biased region" description="Polar residues" evidence="1">
    <location>
        <begin position="100"/>
        <end position="111"/>
    </location>
</feature>
<feature type="compositionally biased region" description="Basic and acidic residues" evidence="1">
    <location>
        <begin position="1"/>
        <end position="10"/>
    </location>
</feature>
<feature type="compositionally biased region" description="Basic and acidic residues" evidence="1">
    <location>
        <begin position="54"/>
        <end position="77"/>
    </location>
</feature>
<comment type="caution">
    <text evidence="2">The sequence shown here is derived from an EMBL/GenBank/DDBJ whole genome shotgun (WGS) entry which is preliminary data.</text>
</comment>
<feature type="region of interest" description="Disordered" evidence="1">
    <location>
        <begin position="1"/>
        <end position="129"/>
    </location>
</feature>
<name>A0A8S9TQ53_PHYIN</name>
<evidence type="ECO:0000313" key="3">
    <source>
        <dbReference type="Proteomes" id="UP000704712"/>
    </source>
</evidence>
<accession>A0A8S9TQ53</accession>
<proteinExistence type="predicted"/>
<gene>
    <name evidence="2" type="ORF">GN958_ATG19799</name>
</gene>